<accession>A0A554WUZ3</accession>
<feature type="transmembrane region" description="Helical" evidence="7">
    <location>
        <begin position="31"/>
        <end position="49"/>
    </location>
</feature>
<dbReference type="OrthoDB" id="9781411at2"/>
<dbReference type="EMBL" id="VJND01000001">
    <property type="protein sequence ID" value="TSE27383.1"/>
    <property type="molecule type" value="Genomic_DNA"/>
</dbReference>
<keyword evidence="5 7" id="KW-1133">Transmembrane helix</keyword>
<evidence type="ECO:0000256" key="3">
    <source>
        <dbReference type="ARBA" id="ARBA00022448"/>
    </source>
</evidence>
<dbReference type="InterPro" id="IPR006153">
    <property type="entry name" value="Cation/H_exchanger_TM"/>
</dbReference>
<dbReference type="GO" id="GO:1902600">
    <property type="term" value="P:proton transmembrane transport"/>
    <property type="evidence" value="ECO:0007669"/>
    <property type="project" value="InterPro"/>
</dbReference>
<dbReference type="PANTHER" id="PTHR42751">
    <property type="entry name" value="SODIUM/HYDROGEN EXCHANGER FAMILY/TRKA DOMAIN PROTEIN"/>
    <property type="match status" value="1"/>
</dbReference>
<dbReference type="Gene3D" id="1.20.1530.20">
    <property type="match status" value="1"/>
</dbReference>
<dbReference type="InterPro" id="IPR038770">
    <property type="entry name" value="Na+/solute_symporter_sf"/>
</dbReference>
<dbReference type="PANTHER" id="PTHR42751:SF6">
    <property type="entry name" value="CONSERVED INTEGRAL MEMBRANE TRANSPORT PROTEIN-RELATED"/>
    <property type="match status" value="1"/>
</dbReference>
<dbReference type="Proteomes" id="UP000320225">
    <property type="component" value="Unassembled WGS sequence"/>
</dbReference>
<dbReference type="Pfam" id="PF00999">
    <property type="entry name" value="Na_H_Exchanger"/>
    <property type="match status" value="1"/>
</dbReference>
<evidence type="ECO:0000259" key="9">
    <source>
        <dbReference type="Pfam" id="PF02254"/>
    </source>
</evidence>
<dbReference type="Gene3D" id="3.40.50.720">
    <property type="entry name" value="NAD(P)-binding Rossmann-like Domain"/>
    <property type="match status" value="1"/>
</dbReference>
<evidence type="ECO:0000313" key="11">
    <source>
        <dbReference type="Proteomes" id="UP000320225"/>
    </source>
</evidence>
<dbReference type="RefSeq" id="WP_143892742.1">
    <property type="nucleotide sequence ID" value="NZ_VJND01000001.1"/>
</dbReference>
<feature type="transmembrane region" description="Helical" evidence="7">
    <location>
        <begin position="271"/>
        <end position="289"/>
    </location>
</feature>
<sequence>MELTPFAELAALLLIAALAGAVFVRLRQPVLIAYLVLGLALGPAGLGLVKAHDQVALLAQIGVTVLLFIVGLKLDWHQVRHIGPVALATGLGQLAFTIAGGFVLVLLLGKDVMTALYVAVALTFSSTIIIVKLLTDKRELDSLHGRIAVGFLIVQDLAVVLAMMAMSALRAPAGQELAWGPALLSLLGRLVVAVALVAALMRWVLPRLVATMARSQELLLVFALAWGTALAALGEWAGFSMEAGAFIAGFTLASTAYREAIHARLGGVRDFLLLFFFIHMGAELDLSTLGQELPAALVLSVFVLVGNPLIVMAIMGWMGYRKRTGFLAGLTVAQISEFSIVFVAMGIALGHVGVEALGLTTLVGLVTITLSTYMILYSQPLYERLAPWLGVFERRRPFRELQPDDGARELRPDVMIFGLGRYGVELLRQLHGRGVRVLGIDHDPEVVRHLQRAGLPVLYGDAENVDFVEGLPLAGVRWVVVTLPMAASVRALLHALRQAGYDGQMAVTVRDAEMGAALRGHRVGCVFRPFEDGAAHAAERLHGLLGVDPQGG</sequence>
<dbReference type="Pfam" id="PF02254">
    <property type="entry name" value="TrkA_N"/>
    <property type="match status" value="1"/>
</dbReference>
<evidence type="ECO:0000313" key="10">
    <source>
        <dbReference type="EMBL" id="TSE27383.1"/>
    </source>
</evidence>
<feature type="transmembrane region" description="Helical" evidence="7">
    <location>
        <begin position="115"/>
        <end position="135"/>
    </location>
</feature>
<organism evidence="10 11">
    <name type="scientific">Tepidimonas sediminis</name>
    <dbReference type="NCBI Taxonomy" id="2588941"/>
    <lineage>
        <taxon>Bacteria</taxon>
        <taxon>Pseudomonadati</taxon>
        <taxon>Pseudomonadota</taxon>
        <taxon>Betaproteobacteria</taxon>
        <taxon>Burkholderiales</taxon>
        <taxon>Tepidimonas</taxon>
    </lineage>
</organism>
<feature type="domain" description="RCK N-terminal" evidence="9">
    <location>
        <begin position="414"/>
        <end position="520"/>
    </location>
</feature>
<name>A0A554WUZ3_9BURK</name>
<feature type="transmembrane region" description="Helical" evidence="7">
    <location>
        <begin position="6"/>
        <end position="24"/>
    </location>
</feature>
<evidence type="ECO:0000256" key="1">
    <source>
        <dbReference type="ARBA" id="ARBA00004141"/>
    </source>
</evidence>
<protein>
    <submittedName>
        <fullName evidence="10">Glutathione-regulated potassium-efflux system protein KefC</fullName>
    </submittedName>
</protein>
<evidence type="ECO:0000256" key="6">
    <source>
        <dbReference type="ARBA" id="ARBA00023136"/>
    </source>
</evidence>
<keyword evidence="3" id="KW-0813">Transport</keyword>
<feature type="transmembrane region" description="Helical" evidence="7">
    <location>
        <begin position="147"/>
        <end position="166"/>
    </location>
</feature>
<feature type="transmembrane region" description="Helical" evidence="7">
    <location>
        <begin position="217"/>
        <end position="237"/>
    </location>
</feature>
<evidence type="ECO:0000259" key="8">
    <source>
        <dbReference type="Pfam" id="PF00999"/>
    </source>
</evidence>
<dbReference type="GO" id="GO:0016020">
    <property type="term" value="C:membrane"/>
    <property type="evidence" value="ECO:0007669"/>
    <property type="project" value="UniProtKB-SubCell"/>
</dbReference>
<proteinExistence type="inferred from homology"/>
<feature type="transmembrane region" description="Helical" evidence="7">
    <location>
        <begin position="326"/>
        <end position="350"/>
    </location>
</feature>
<dbReference type="GO" id="GO:0015297">
    <property type="term" value="F:antiporter activity"/>
    <property type="evidence" value="ECO:0007669"/>
    <property type="project" value="InterPro"/>
</dbReference>
<evidence type="ECO:0000256" key="5">
    <source>
        <dbReference type="ARBA" id="ARBA00022989"/>
    </source>
</evidence>
<feature type="transmembrane region" description="Helical" evidence="7">
    <location>
        <begin position="356"/>
        <end position="376"/>
    </location>
</feature>
<comment type="subcellular location">
    <subcellularLocation>
        <location evidence="1">Membrane</location>
        <topology evidence="1">Multi-pass membrane protein</topology>
    </subcellularLocation>
</comment>
<dbReference type="InterPro" id="IPR036291">
    <property type="entry name" value="NAD(P)-bd_dom_sf"/>
</dbReference>
<feature type="transmembrane region" description="Helical" evidence="7">
    <location>
        <begin position="186"/>
        <end position="205"/>
    </location>
</feature>
<feature type="transmembrane region" description="Helical" evidence="7">
    <location>
        <begin position="55"/>
        <end position="74"/>
    </location>
</feature>
<feature type="transmembrane region" description="Helical" evidence="7">
    <location>
        <begin position="86"/>
        <end position="109"/>
    </location>
</feature>
<comment type="caution">
    <text evidence="10">The sequence shown here is derived from an EMBL/GenBank/DDBJ whole genome shotgun (WGS) entry which is preliminary data.</text>
</comment>
<evidence type="ECO:0000256" key="4">
    <source>
        <dbReference type="ARBA" id="ARBA00022692"/>
    </source>
</evidence>
<keyword evidence="4 7" id="KW-0812">Transmembrane</keyword>
<evidence type="ECO:0000256" key="2">
    <source>
        <dbReference type="ARBA" id="ARBA00005551"/>
    </source>
</evidence>
<feature type="transmembrane region" description="Helical" evidence="7">
    <location>
        <begin position="295"/>
        <end position="314"/>
    </location>
</feature>
<dbReference type="AlphaFoldDB" id="A0A554WUZ3"/>
<feature type="domain" description="Cation/H+ exchanger transmembrane" evidence="8">
    <location>
        <begin position="14"/>
        <end position="370"/>
    </location>
</feature>
<dbReference type="GO" id="GO:0006813">
    <property type="term" value="P:potassium ion transport"/>
    <property type="evidence" value="ECO:0007669"/>
    <property type="project" value="InterPro"/>
</dbReference>
<comment type="similarity">
    <text evidence="2">Belongs to the monovalent cation:proton antiporter 2 (CPA2) transporter (TC 2.A.37) family.</text>
</comment>
<dbReference type="SUPFAM" id="SSF51735">
    <property type="entry name" value="NAD(P)-binding Rossmann-fold domains"/>
    <property type="match status" value="1"/>
</dbReference>
<keyword evidence="11" id="KW-1185">Reference proteome</keyword>
<dbReference type="InterPro" id="IPR003148">
    <property type="entry name" value="RCK_N"/>
</dbReference>
<reference evidence="10 11" key="1">
    <citation type="submission" date="2019-07" db="EMBL/GenBank/DDBJ databases">
        <title>Tepidimonas sediminis YIM 72259 draft genome.</title>
        <authorList>
            <person name="Da Costa M.S."/>
            <person name="Froufe H.J.C."/>
            <person name="Egas C."/>
            <person name="Albuquerque L."/>
        </authorList>
    </citation>
    <scope>NUCLEOTIDE SEQUENCE [LARGE SCALE GENOMIC DNA]</scope>
    <source>
        <strain evidence="10 11">YIM 72259</strain>
    </source>
</reference>
<gene>
    <name evidence="10" type="primary">kefC_1</name>
    <name evidence="10" type="ORF">Tsedi_00217</name>
</gene>
<evidence type="ECO:0000256" key="7">
    <source>
        <dbReference type="SAM" id="Phobius"/>
    </source>
</evidence>
<keyword evidence="6 7" id="KW-0472">Membrane</keyword>